<dbReference type="PROSITE" id="PS51732">
    <property type="entry name" value="ASN_GLN_ASE_3"/>
    <property type="match status" value="1"/>
</dbReference>
<dbReference type="OrthoDB" id="9788068at2"/>
<protein>
    <submittedName>
        <fullName evidence="6">L-asparaginase</fullName>
    </submittedName>
</protein>
<dbReference type="InterPro" id="IPR027473">
    <property type="entry name" value="L-asparaginase_C"/>
</dbReference>
<dbReference type="SUPFAM" id="SSF53774">
    <property type="entry name" value="Glutaminase/Asparaginase"/>
    <property type="match status" value="1"/>
</dbReference>
<dbReference type="Pfam" id="PF00710">
    <property type="entry name" value="Asparaginase"/>
    <property type="match status" value="1"/>
</dbReference>
<dbReference type="InterPro" id="IPR040919">
    <property type="entry name" value="Asparaginase_C"/>
</dbReference>
<feature type="binding site" evidence="2">
    <location>
        <position position="63"/>
    </location>
    <ligand>
        <name>substrate</name>
    </ligand>
</feature>
<gene>
    <name evidence="6" type="ORF">C8E00_103217</name>
</gene>
<dbReference type="SMART" id="SM00870">
    <property type="entry name" value="Asparaginase"/>
    <property type="match status" value="1"/>
</dbReference>
<evidence type="ECO:0000313" key="6">
    <source>
        <dbReference type="EMBL" id="TDU22855.1"/>
    </source>
</evidence>
<dbReference type="PANTHER" id="PTHR11707:SF28">
    <property type="entry name" value="60 KDA LYSOPHOSPHOLIPASE"/>
    <property type="match status" value="1"/>
</dbReference>
<dbReference type="Pfam" id="PF17763">
    <property type="entry name" value="Asparaginase_C"/>
    <property type="match status" value="1"/>
</dbReference>
<feature type="active site" description="O-isoaspartyl threonine intermediate" evidence="1">
    <location>
        <position position="14"/>
    </location>
</feature>
<dbReference type="Gene3D" id="3.40.50.1170">
    <property type="entry name" value="L-asparaginase, N-terminal domain"/>
    <property type="match status" value="1"/>
</dbReference>
<comment type="caution">
    <text evidence="6">The sequence shown here is derived from an EMBL/GenBank/DDBJ whole genome shotgun (WGS) entry which is preliminary data.</text>
</comment>
<dbReference type="Gene3D" id="3.40.50.40">
    <property type="match status" value="1"/>
</dbReference>
<dbReference type="CDD" id="cd08963">
    <property type="entry name" value="L-asparaginase_I"/>
    <property type="match status" value="1"/>
</dbReference>
<keyword evidence="7" id="KW-1185">Reference proteome</keyword>
<dbReference type="Proteomes" id="UP000295380">
    <property type="component" value="Unassembled WGS sequence"/>
</dbReference>
<dbReference type="InterPro" id="IPR027474">
    <property type="entry name" value="L-asparaginase_N"/>
</dbReference>
<feature type="active site" evidence="3">
    <location>
        <position position="94"/>
    </location>
</feature>
<organism evidence="6 7">
    <name type="scientific">Chromohalobacter marismortui</name>
    <dbReference type="NCBI Taxonomy" id="42055"/>
    <lineage>
        <taxon>Bacteria</taxon>
        <taxon>Pseudomonadati</taxon>
        <taxon>Pseudomonadota</taxon>
        <taxon>Gammaproteobacteria</taxon>
        <taxon>Oceanospirillales</taxon>
        <taxon>Halomonadaceae</taxon>
        <taxon>Chromohalobacter</taxon>
    </lineage>
</organism>
<sequence>MTSNTVLVLYAGGTLGMRDGPRGLRPGGDFEARLRQALTRLTTSRRDAIPPFEMLEYTPPIDSSSATPADWQRLARDIATRYADYSGFVVLHGTDTLAWSASSLAFQLQGLGKPVVVTGAQKPLEAPHGDALGNVETALRFAALTDLTEVAIAFDGKLMRGCRTRKWDTQAFDGFHSPNWPLLGEIIESHPVLYTARLLPSNGAPRFELPDLRPLSSIVRLPLWPGIQAHQVARLLDDDTVRGAVLECWGSGNVPEDNALIGALAAASSSGKLLAVISQCPHGPVSLSTYASGSALKDIGALAGDDMTPEATFTKLVHLVSQPLPDAQQRHQFLTPLCGERSALE</sequence>
<dbReference type="AlphaFoldDB" id="A0A4R7NPN4"/>
<reference evidence="6 7" key="1">
    <citation type="submission" date="2019-03" db="EMBL/GenBank/DDBJ databases">
        <title>Genomic Encyclopedia of Type Strains, Phase IV (KMG-IV): sequencing the most valuable type-strain genomes for metagenomic binning, comparative biology and taxonomic classification.</title>
        <authorList>
            <person name="Goeker M."/>
        </authorList>
    </citation>
    <scope>NUCLEOTIDE SEQUENCE [LARGE SCALE GENOMIC DNA]</scope>
    <source>
        <strain evidence="6 7">DSM 6770</strain>
    </source>
</reference>
<feature type="domain" description="Asparaginase/glutaminase C-terminal" evidence="5">
    <location>
        <begin position="221"/>
        <end position="333"/>
    </location>
</feature>
<evidence type="ECO:0000256" key="1">
    <source>
        <dbReference type="PIRSR" id="PIRSR001220-1"/>
    </source>
</evidence>
<dbReference type="RefSeq" id="WP_133696474.1">
    <property type="nucleotide sequence ID" value="NZ_SOBR01000003.1"/>
</dbReference>
<dbReference type="InterPro" id="IPR037152">
    <property type="entry name" value="L-asparaginase_N_sf"/>
</dbReference>
<evidence type="ECO:0000256" key="2">
    <source>
        <dbReference type="PIRSR" id="PIRSR001220-2"/>
    </source>
</evidence>
<dbReference type="SFLD" id="SFLDS00057">
    <property type="entry name" value="Glutaminase/Asparaginase"/>
    <property type="match status" value="1"/>
</dbReference>
<dbReference type="InterPro" id="IPR006034">
    <property type="entry name" value="Asparaginase/glutaminase-like"/>
</dbReference>
<dbReference type="InterPro" id="IPR036152">
    <property type="entry name" value="Asp/glu_Ase-like_sf"/>
</dbReference>
<dbReference type="PIRSF" id="PIRSF500176">
    <property type="entry name" value="L_ASNase"/>
    <property type="match status" value="1"/>
</dbReference>
<dbReference type="PROSITE" id="PS00917">
    <property type="entry name" value="ASN_GLN_ASE_2"/>
    <property type="match status" value="1"/>
</dbReference>
<evidence type="ECO:0000313" key="7">
    <source>
        <dbReference type="Proteomes" id="UP000295380"/>
    </source>
</evidence>
<dbReference type="PIRSF" id="PIRSF001220">
    <property type="entry name" value="L-ASNase_gatD"/>
    <property type="match status" value="1"/>
</dbReference>
<feature type="domain" description="L-asparaginase N-terminal" evidence="4">
    <location>
        <begin position="6"/>
        <end position="193"/>
    </location>
</feature>
<name>A0A4R7NPN4_9GAMM</name>
<dbReference type="EMBL" id="SOBR01000003">
    <property type="protein sequence ID" value="TDU22855.1"/>
    <property type="molecule type" value="Genomic_DNA"/>
</dbReference>
<accession>A0A4R7NPN4</accession>
<evidence type="ECO:0000256" key="3">
    <source>
        <dbReference type="PROSITE-ProRule" id="PRU10100"/>
    </source>
</evidence>
<dbReference type="InterPro" id="IPR027475">
    <property type="entry name" value="Asparaginase/glutaminase_AS2"/>
</dbReference>
<feature type="binding site" evidence="2">
    <location>
        <begin position="94"/>
        <end position="95"/>
    </location>
    <ligand>
        <name>substrate</name>
    </ligand>
</feature>
<evidence type="ECO:0000259" key="4">
    <source>
        <dbReference type="Pfam" id="PF00710"/>
    </source>
</evidence>
<dbReference type="PRINTS" id="PR00139">
    <property type="entry name" value="ASNGLNASE"/>
</dbReference>
<evidence type="ECO:0000259" key="5">
    <source>
        <dbReference type="Pfam" id="PF17763"/>
    </source>
</evidence>
<dbReference type="InterPro" id="IPR041725">
    <property type="entry name" value="L-asparaginase_I"/>
</dbReference>
<dbReference type="GO" id="GO:0004067">
    <property type="term" value="F:asparaginase activity"/>
    <property type="evidence" value="ECO:0007669"/>
    <property type="project" value="UniProtKB-UniRule"/>
</dbReference>
<proteinExistence type="predicted"/>
<dbReference type="PANTHER" id="PTHR11707">
    <property type="entry name" value="L-ASPARAGINASE"/>
    <property type="match status" value="1"/>
</dbReference>